<dbReference type="PANTHER" id="PTHR21411:SF0">
    <property type="entry name" value="REGULATORY PROTEIN ZESTE"/>
    <property type="match status" value="1"/>
</dbReference>
<evidence type="ECO:0000256" key="5">
    <source>
        <dbReference type="ARBA" id="ARBA00025466"/>
    </source>
</evidence>
<keyword evidence="3" id="KW-0805">Transcription regulation</keyword>
<evidence type="ECO:0000313" key="7">
    <source>
        <dbReference type="EMBL" id="KAK9703158.1"/>
    </source>
</evidence>
<keyword evidence="4" id="KW-0804">Transcription</keyword>
<evidence type="ECO:0000256" key="1">
    <source>
        <dbReference type="ARBA" id="ARBA00011764"/>
    </source>
</evidence>
<dbReference type="Proteomes" id="UP001458880">
    <property type="component" value="Unassembled WGS sequence"/>
</dbReference>
<accession>A0AAW1JHJ8</accession>
<keyword evidence="7" id="KW-0238">DNA-binding</keyword>
<keyword evidence="8" id="KW-1185">Reference proteome</keyword>
<evidence type="ECO:0000259" key="6">
    <source>
        <dbReference type="Pfam" id="PF13873"/>
    </source>
</evidence>
<evidence type="ECO:0000256" key="4">
    <source>
        <dbReference type="ARBA" id="ARBA00023163"/>
    </source>
</evidence>
<dbReference type="Pfam" id="PF13873">
    <property type="entry name" value="Myb_DNA-bind_5"/>
    <property type="match status" value="1"/>
</dbReference>
<dbReference type="InterPro" id="IPR028002">
    <property type="entry name" value="Myb_DNA-bind_5"/>
</dbReference>
<comment type="caution">
    <text evidence="7">The sequence shown here is derived from an EMBL/GenBank/DDBJ whole genome shotgun (WGS) entry which is preliminary data.</text>
</comment>
<dbReference type="GO" id="GO:0003677">
    <property type="term" value="F:DNA binding"/>
    <property type="evidence" value="ECO:0007669"/>
    <property type="project" value="UniProtKB-KW"/>
</dbReference>
<gene>
    <name evidence="7" type="ORF">QE152_g29512</name>
</gene>
<reference evidence="7 8" key="1">
    <citation type="journal article" date="2024" name="BMC Genomics">
        <title>De novo assembly and annotation of Popillia japonica's genome with initial clues to its potential as an invasive pest.</title>
        <authorList>
            <person name="Cucini C."/>
            <person name="Boschi S."/>
            <person name="Funari R."/>
            <person name="Cardaioli E."/>
            <person name="Iannotti N."/>
            <person name="Marturano G."/>
            <person name="Paoli F."/>
            <person name="Bruttini M."/>
            <person name="Carapelli A."/>
            <person name="Frati F."/>
            <person name="Nardi F."/>
        </authorList>
    </citation>
    <scope>NUCLEOTIDE SEQUENCE [LARGE SCALE GENOMIC DNA]</scope>
    <source>
        <strain evidence="7">DMR45628</strain>
    </source>
</reference>
<evidence type="ECO:0000256" key="2">
    <source>
        <dbReference type="ARBA" id="ARBA00016807"/>
    </source>
</evidence>
<evidence type="ECO:0000313" key="8">
    <source>
        <dbReference type="Proteomes" id="UP001458880"/>
    </source>
</evidence>
<name>A0AAW1JHJ8_POPJA</name>
<comment type="function">
    <text evidence="5">Involved in transvection phenomena (= synapsis-dependent gene expression), where the synaptic pairing of chromosomes carrying genes with which zeste interacts influences the expression of these genes. Zeste binds to DNA and stimulates transcription from a nearby promoter.</text>
</comment>
<protein>
    <recommendedName>
        <fullName evidence="2">Regulatory protein zeste</fullName>
    </recommendedName>
</protein>
<organism evidence="7 8">
    <name type="scientific">Popillia japonica</name>
    <name type="common">Japanese beetle</name>
    <dbReference type="NCBI Taxonomy" id="7064"/>
    <lineage>
        <taxon>Eukaryota</taxon>
        <taxon>Metazoa</taxon>
        <taxon>Ecdysozoa</taxon>
        <taxon>Arthropoda</taxon>
        <taxon>Hexapoda</taxon>
        <taxon>Insecta</taxon>
        <taxon>Pterygota</taxon>
        <taxon>Neoptera</taxon>
        <taxon>Endopterygota</taxon>
        <taxon>Coleoptera</taxon>
        <taxon>Polyphaga</taxon>
        <taxon>Scarabaeiformia</taxon>
        <taxon>Scarabaeidae</taxon>
        <taxon>Rutelinae</taxon>
        <taxon>Popillia</taxon>
    </lineage>
</organism>
<dbReference type="AlphaFoldDB" id="A0AAW1JHJ8"/>
<sequence>MEGYQKDSNDVNKRTTNFSQRDIDILVTLVRKHSAFIENKKTDAVTWRQKEEAWNNLTEEFNLHEGVVPRTAKNLKVKFDNIKKTTKKKFANEKQEIFKTGGGSCSSVEITSTDLAIKDILTVGITGLSNLYDSKL</sequence>
<proteinExistence type="predicted"/>
<dbReference type="EMBL" id="JASPKY010000375">
    <property type="protein sequence ID" value="KAK9703158.1"/>
    <property type="molecule type" value="Genomic_DNA"/>
</dbReference>
<comment type="subunit">
    <text evidence="1">Self-associates forming complexes of several hundred monomers.</text>
</comment>
<dbReference type="PANTHER" id="PTHR21411">
    <property type="entry name" value="APONTIC"/>
    <property type="match status" value="1"/>
</dbReference>
<feature type="domain" description="Myb/SANT-like DNA-binding" evidence="6">
    <location>
        <begin position="14"/>
        <end position="91"/>
    </location>
</feature>
<evidence type="ECO:0000256" key="3">
    <source>
        <dbReference type="ARBA" id="ARBA00023015"/>
    </source>
</evidence>